<sequence>MRPPERPIRPLRTQRPLRVARVVAAVTSVLAAVVLLAGCSGGAEESGGPETPATSAPAETGPPPLTTRAELASVVGRLPAADRDRLQERVVAVVDDWIDAAFTEGEYPRAADEVLDGAFAGFTPVARERALRDRALMSNADLADRLDGVRATRRQVRLDVLAVRGRAVGVTARTVLELQLSGQVQRRDRVSADLFLTYVPGADGASGGWRVFGYDVARGRA</sequence>
<name>A0ABP8WX31_9ACTN</name>
<evidence type="ECO:0000313" key="3">
    <source>
        <dbReference type="Proteomes" id="UP001500621"/>
    </source>
</evidence>
<comment type="caution">
    <text evidence="2">The sequence shown here is derived from an EMBL/GenBank/DDBJ whole genome shotgun (WGS) entry which is preliminary data.</text>
</comment>
<evidence type="ECO:0000313" key="2">
    <source>
        <dbReference type="EMBL" id="GAA4696996.1"/>
    </source>
</evidence>
<evidence type="ECO:0000256" key="1">
    <source>
        <dbReference type="SAM" id="MobiDB-lite"/>
    </source>
</evidence>
<gene>
    <name evidence="2" type="ORF">GCM10023226_39290</name>
</gene>
<protein>
    <recommendedName>
        <fullName evidence="4">Nuclear transport factor 2 family protein</fullName>
    </recommendedName>
</protein>
<organism evidence="2 3">
    <name type="scientific">Nocardioides nanhaiensis</name>
    <dbReference type="NCBI Taxonomy" id="1476871"/>
    <lineage>
        <taxon>Bacteria</taxon>
        <taxon>Bacillati</taxon>
        <taxon>Actinomycetota</taxon>
        <taxon>Actinomycetes</taxon>
        <taxon>Propionibacteriales</taxon>
        <taxon>Nocardioidaceae</taxon>
        <taxon>Nocardioides</taxon>
    </lineage>
</organism>
<dbReference type="Proteomes" id="UP001500621">
    <property type="component" value="Unassembled WGS sequence"/>
</dbReference>
<feature type="region of interest" description="Disordered" evidence="1">
    <location>
        <begin position="41"/>
        <end position="64"/>
    </location>
</feature>
<evidence type="ECO:0008006" key="4">
    <source>
        <dbReference type="Google" id="ProtNLM"/>
    </source>
</evidence>
<keyword evidence="3" id="KW-1185">Reference proteome</keyword>
<dbReference type="EMBL" id="BAABIM010000005">
    <property type="protein sequence ID" value="GAA4696996.1"/>
    <property type="molecule type" value="Genomic_DNA"/>
</dbReference>
<proteinExistence type="predicted"/>
<reference evidence="3" key="1">
    <citation type="journal article" date="2019" name="Int. J. Syst. Evol. Microbiol.">
        <title>The Global Catalogue of Microorganisms (GCM) 10K type strain sequencing project: providing services to taxonomists for standard genome sequencing and annotation.</title>
        <authorList>
            <consortium name="The Broad Institute Genomics Platform"/>
            <consortium name="The Broad Institute Genome Sequencing Center for Infectious Disease"/>
            <person name="Wu L."/>
            <person name="Ma J."/>
        </authorList>
    </citation>
    <scope>NUCLEOTIDE SEQUENCE [LARGE SCALE GENOMIC DNA]</scope>
    <source>
        <strain evidence="3">JCM 18127</strain>
    </source>
</reference>
<accession>A0ABP8WX31</accession>